<evidence type="ECO:0000313" key="4">
    <source>
        <dbReference type="WBParaSite" id="TREG1_120070.1"/>
    </source>
</evidence>
<accession>A0AA85J2W0</accession>
<feature type="signal peptide" evidence="2">
    <location>
        <begin position="1"/>
        <end position="22"/>
    </location>
</feature>
<evidence type="ECO:0000256" key="2">
    <source>
        <dbReference type="SAM" id="SignalP"/>
    </source>
</evidence>
<feature type="compositionally biased region" description="Polar residues" evidence="1">
    <location>
        <begin position="55"/>
        <end position="65"/>
    </location>
</feature>
<dbReference type="AlphaFoldDB" id="A0AA85J2W0"/>
<evidence type="ECO:0000256" key="1">
    <source>
        <dbReference type="SAM" id="MobiDB-lite"/>
    </source>
</evidence>
<keyword evidence="3" id="KW-1185">Reference proteome</keyword>
<organism evidence="3 4">
    <name type="scientific">Trichobilharzia regenti</name>
    <name type="common">Nasal bird schistosome</name>
    <dbReference type="NCBI Taxonomy" id="157069"/>
    <lineage>
        <taxon>Eukaryota</taxon>
        <taxon>Metazoa</taxon>
        <taxon>Spiralia</taxon>
        <taxon>Lophotrochozoa</taxon>
        <taxon>Platyhelminthes</taxon>
        <taxon>Trematoda</taxon>
        <taxon>Digenea</taxon>
        <taxon>Strigeidida</taxon>
        <taxon>Schistosomatoidea</taxon>
        <taxon>Schistosomatidae</taxon>
        <taxon>Trichobilharzia</taxon>
    </lineage>
</organism>
<reference evidence="4" key="2">
    <citation type="submission" date="2023-11" db="UniProtKB">
        <authorList>
            <consortium name="WormBaseParasite"/>
        </authorList>
    </citation>
    <scope>IDENTIFICATION</scope>
</reference>
<evidence type="ECO:0000313" key="3">
    <source>
        <dbReference type="Proteomes" id="UP000050795"/>
    </source>
</evidence>
<protein>
    <submittedName>
        <fullName evidence="4">MEG-7</fullName>
    </submittedName>
</protein>
<dbReference type="Proteomes" id="UP000050795">
    <property type="component" value="Unassembled WGS sequence"/>
</dbReference>
<reference evidence="3" key="1">
    <citation type="submission" date="2022-06" db="EMBL/GenBank/DDBJ databases">
        <authorList>
            <person name="Berger JAMES D."/>
            <person name="Berger JAMES D."/>
        </authorList>
    </citation>
    <scope>NUCLEOTIDE SEQUENCE [LARGE SCALE GENOMIC DNA]</scope>
</reference>
<sequence>MDVFLCTVLLAVLLQANLGVYSFSNIPSGGTMHPVAVTTTQQSTPNTSPPVKVESGTSTPKQNKQGGKGKSVSVSLQTPPELYKPQKPHEKTTAFYKLIVRIMERLSHAFDRISNDVEKFKEKLKPYRI</sequence>
<feature type="compositionally biased region" description="Low complexity" evidence="1">
    <location>
        <begin position="38"/>
        <end position="50"/>
    </location>
</feature>
<name>A0AA85J2W0_TRIRE</name>
<dbReference type="WBParaSite" id="TREG1_120070.1">
    <property type="protein sequence ID" value="TREG1_120070.1"/>
    <property type="gene ID" value="TREG1_120070"/>
</dbReference>
<proteinExistence type="predicted"/>
<feature type="chain" id="PRO_5041642959" evidence="2">
    <location>
        <begin position="23"/>
        <end position="129"/>
    </location>
</feature>
<keyword evidence="2" id="KW-0732">Signal</keyword>
<feature type="region of interest" description="Disordered" evidence="1">
    <location>
        <begin position="32"/>
        <end position="87"/>
    </location>
</feature>